<sequence>MNSAISNPYPRASIWATPGFTATLIAVASAFGAWSLLLPVVPLAVLEGGGSAMLAGASTGAFILATVITQIGTPAMLRRVGYNPVMVASAFMLGVPALGHLLGTEAWVVLLFSALRGIGFGAITVAESALIAELVPRTYLGKATGLLGVAVGLAQMVFLAMGLFIADSFGYPAVYVAAAVVGLLGAVMCLRIPRIKAARVLPPSEITGRRVAAWKLVLVPALAVTTLAMSYGAVSSFLPAAVRGMDSAASSAIAGVVLSVAGGASMVFRYISGVVADRRGEAGVLMIPAQVVGAVGMALMAAIVALNWSVWLLVASAVLFGGSFGIVQNEALLSMFARLPREKVSEASAVWNIFYDAGTGLGSVIYAMVVARFAFAGAFALGACVIIAGIGMTVADRVLGRHRVSEYDNLRIRWQQVSPLARRARKHHGRM</sequence>
<name>A0A0G3HDN3_9CORY</name>
<dbReference type="Pfam" id="PF07690">
    <property type="entry name" value="MFS_1"/>
    <property type="match status" value="1"/>
</dbReference>
<dbReference type="PANTHER" id="PTHR23531">
    <property type="entry name" value="QUINOLENE RESISTANCE PROTEIN NORA"/>
    <property type="match status" value="1"/>
</dbReference>
<dbReference type="Gene3D" id="1.20.1250.20">
    <property type="entry name" value="MFS general substrate transporter like domains"/>
    <property type="match status" value="1"/>
</dbReference>
<feature type="transmembrane region" description="Helical" evidence="5">
    <location>
        <begin position="107"/>
        <end position="132"/>
    </location>
</feature>
<organism evidence="7 8">
    <name type="scientific">Corynebacterium uterequi</name>
    <dbReference type="NCBI Taxonomy" id="1072256"/>
    <lineage>
        <taxon>Bacteria</taxon>
        <taxon>Bacillati</taxon>
        <taxon>Actinomycetota</taxon>
        <taxon>Actinomycetes</taxon>
        <taxon>Mycobacteriales</taxon>
        <taxon>Corynebacteriaceae</taxon>
        <taxon>Corynebacterium</taxon>
    </lineage>
</organism>
<dbReference type="AlphaFoldDB" id="A0A0G3HDN3"/>
<keyword evidence="8" id="KW-1185">Reference proteome</keyword>
<feature type="transmembrane region" description="Helical" evidence="5">
    <location>
        <begin position="49"/>
        <end position="68"/>
    </location>
</feature>
<feature type="transmembrane region" description="Helical" evidence="5">
    <location>
        <begin position="172"/>
        <end position="190"/>
    </location>
</feature>
<evidence type="ECO:0000259" key="6">
    <source>
        <dbReference type="PROSITE" id="PS50850"/>
    </source>
</evidence>
<feature type="transmembrane region" description="Helical" evidence="5">
    <location>
        <begin position="310"/>
        <end position="328"/>
    </location>
</feature>
<dbReference type="InterPro" id="IPR011701">
    <property type="entry name" value="MFS"/>
</dbReference>
<dbReference type="GO" id="GO:0022857">
    <property type="term" value="F:transmembrane transporter activity"/>
    <property type="evidence" value="ECO:0007669"/>
    <property type="project" value="InterPro"/>
</dbReference>
<dbReference type="GO" id="GO:0005886">
    <property type="term" value="C:plasma membrane"/>
    <property type="evidence" value="ECO:0007669"/>
    <property type="project" value="UniProtKB-SubCell"/>
</dbReference>
<evidence type="ECO:0000256" key="1">
    <source>
        <dbReference type="ARBA" id="ARBA00004651"/>
    </source>
</evidence>
<feature type="transmembrane region" description="Helical" evidence="5">
    <location>
        <begin position="12"/>
        <end position="37"/>
    </location>
</feature>
<feature type="transmembrane region" description="Helical" evidence="5">
    <location>
        <begin position="144"/>
        <end position="166"/>
    </location>
</feature>
<gene>
    <name evidence="7" type="ORF">CUTER_07150</name>
</gene>
<evidence type="ECO:0000256" key="2">
    <source>
        <dbReference type="ARBA" id="ARBA00022692"/>
    </source>
</evidence>
<evidence type="ECO:0000313" key="8">
    <source>
        <dbReference type="Proteomes" id="UP000035548"/>
    </source>
</evidence>
<evidence type="ECO:0000256" key="4">
    <source>
        <dbReference type="ARBA" id="ARBA00023136"/>
    </source>
</evidence>
<reference evidence="7 8" key="1">
    <citation type="journal article" date="2015" name="Genome Announc.">
        <title>Virulence Factor Genes Detected in the Complete Genome Sequence of Corynebacterium uterequi DSM 45634, Isolated from the Uterus of a Maiden Mare.</title>
        <authorList>
            <person name="Ruckert C."/>
            <person name="Kriete M."/>
            <person name="Jaenicke S."/>
            <person name="Winkler A."/>
            <person name="Tauch A."/>
        </authorList>
    </citation>
    <scope>NUCLEOTIDE SEQUENCE [LARGE SCALE GENOMIC DNA]</scope>
    <source>
        <strain evidence="7 8">DSM 45634</strain>
    </source>
</reference>
<dbReference type="InterPro" id="IPR052714">
    <property type="entry name" value="MFS_Exporter"/>
</dbReference>
<accession>A0A0G3HDN3</accession>
<keyword evidence="2 5" id="KW-0812">Transmembrane</keyword>
<keyword evidence="4 5" id="KW-0472">Membrane</keyword>
<dbReference type="PANTHER" id="PTHR23531:SF1">
    <property type="entry name" value="QUINOLENE RESISTANCE PROTEIN NORA"/>
    <property type="match status" value="1"/>
</dbReference>
<dbReference type="PATRIC" id="fig|1072256.5.peg.1414"/>
<dbReference type="InterPro" id="IPR036259">
    <property type="entry name" value="MFS_trans_sf"/>
</dbReference>
<protein>
    <submittedName>
        <fullName evidence="7">Arabinose efflux permease family protein</fullName>
    </submittedName>
</protein>
<proteinExistence type="predicted"/>
<feature type="transmembrane region" description="Helical" evidence="5">
    <location>
        <begin position="349"/>
        <end position="369"/>
    </location>
</feature>
<dbReference type="SUPFAM" id="SSF103473">
    <property type="entry name" value="MFS general substrate transporter"/>
    <property type="match status" value="1"/>
</dbReference>
<feature type="transmembrane region" description="Helical" evidence="5">
    <location>
        <begin position="80"/>
        <end position="101"/>
    </location>
</feature>
<feature type="domain" description="Major facilitator superfamily (MFS) profile" evidence="6">
    <location>
        <begin position="1"/>
        <end position="401"/>
    </location>
</feature>
<evidence type="ECO:0000313" key="7">
    <source>
        <dbReference type="EMBL" id="AKK11419.1"/>
    </source>
</evidence>
<dbReference type="Proteomes" id="UP000035548">
    <property type="component" value="Chromosome"/>
</dbReference>
<reference evidence="8" key="2">
    <citation type="submission" date="2015-05" db="EMBL/GenBank/DDBJ databases">
        <title>Complete genome sequence of Corynebacterium uterequi DSM 45634, isolated from the uterus of a maiden mare.</title>
        <authorList>
            <person name="Ruckert C."/>
            <person name="Albersmeier A."/>
            <person name="Winkler A."/>
            <person name="Tauch A."/>
        </authorList>
    </citation>
    <scope>NUCLEOTIDE SEQUENCE [LARGE SCALE GENOMIC DNA]</scope>
    <source>
        <strain evidence="8">DSM 45634</strain>
    </source>
</reference>
<feature type="transmembrane region" description="Helical" evidence="5">
    <location>
        <begin position="252"/>
        <end position="271"/>
    </location>
</feature>
<dbReference type="InterPro" id="IPR020846">
    <property type="entry name" value="MFS_dom"/>
</dbReference>
<dbReference type="KEGG" id="cut:CUTER_07150"/>
<evidence type="ECO:0000256" key="3">
    <source>
        <dbReference type="ARBA" id="ARBA00022989"/>
    </source>
</evidence>
<feature type="transmembrane region" description="Helical" evidence="5">
    <location>
        <begin position="375"/>
        <end position="395"/>
    </location>
</feature>
<comment type="subcellular location">
    <subcellularLocation>
        <location evidence="1">Cell membrane</location>
        <topology evidence="1">Multi-pass membrane protein</topology>
    </subcellularLocation>
</comment>
<dbReference type="RefSeq" id="WP_236684692.1">
    <property type="nucleotide sequence ID" value="NZ_CP011546.1"/>
</dbReference>
<feature type="transmembrane region" description="Helical" evidence="5">
    <location>
        <begin position="211"/>
        <end position="232"/>
    </location>
</feature>
<keyword evidence="3 5" id="KW-1133">Transmembrane helix</keyword>
<dbReference type="EMBL" id="CP011546">
    <property type="protein sequence ID" value="AKK11419.1"/>
    <property type="molecule type" value="Genomic_DNA"/>
</dbReference>
<dbReference type="PROSITE" id="PS50850">
    <property type="entry name" value="MFS"/>
    <property type="match status" value="1"/>
</dbReference>
<feature type="transmembrane region" description="Helical" evidence="5">
    <location>
        <begin position="283"/>
        <end position="304"/>
    </location>
</feature>
<dbReference type="STRING" id="1072256.CUTER_07150"/>
<evidence type="ECO:0000256" key="5">
    <source>
        <dbReference type="SAM" id="Phobius"/>
    </source>
</evidence>